<dbReference type="InterPro" id="IPR002794">
    <property type="entry name" value="DUF92_TMEM19"/>
</dbReference>
<dbReference type="AlphaFoldDB" id="A0A9P6CLV5"/>
<dbReference type="GO" id="GO:0016020">
    <property type="term" value="C:membrane"/>
    <property type="evidence" value="ECO:0007669"/>
    <property type="project" value="UniProtKB-SubCell"/>
</dbReference>
<keyword evidence="5 6" id="KW-0472">Membrane</keyword>
<dbReference type="PANTHER" id="PTHR13353:SF5">
    <property type="entry name" value="TRANSMEMBRANE PROTEIN 19"/>
    <property type="match status" value="1"/>
</dbReference>
<dbReference type="Proteomes" id="UP000807353">
    <property type="component" value="Unassembled WGS sequence"/>
</dbReference>
<dbReference type="OrthoDB" id="30881at2759"/>
<sequence length="305" mass="32193">MRLPIFPYYAFGLALLLSTHGIRKKSLSLSGGFTAFIVGFGIMAGGLKTFGVSLIVFYLLGSRATKYGKKRKVGYEEGYQEAGYRSGWQVLCNSLSALIAASVWNATYVPGSVQAHILSGLVKPEGRAYTPNGWCVVGDDKWSRGLVFATLGHFACCLGDTLASELGILSKSEPRLITNLKVVPRGTNGGMSVEGTVWSIVGGGVMGTVMGACLLLENKACGVGSLTALVGWGAFAGGFGSLVDSLLGATVQQTRYSGDRHLILQDDTRTNGRDIRVVSGWNILTNNQVNLVSSIITAIVLLASA</sequence>
<dbReference type="PANTHER" id="PTHR13353">
    <property type="entry name" value="TRANSMEMBRANE PROTEIN 19"/>
    <property type="match status" value="1"/>
</dbReference>
<evidence type="ECO:0000256" key="5">
    <source>
        <dbReference type="ARBA" id="ARBA00023136"/>
    </source>
</evidence>
<reference evidence="7" key="1">
    <citation type="submission" date="2020-11" db="EMBL/GenBank/DDBJ databases">
        <authorList>
            <consortium name="DOE Joint Genome Institute"/>
            <person name="Ahrendt S."/>
            <person name="Riley R."/>
            <person name="Andreopoulos W."/>
            <person name="Labutti K."/>
            <person name="Pangilinan J."/>
            <person name="Ruiz-Duenas F.J."/>
            <person name="Barrasa J.M."/>
            <person name="Sanchez-Garcia M."/>
            <person name="Camarero S."/>
            <person name="Miyauchi S."/>
            <person name="Serrano A."/>
            <person name="Linde D."/>
            <person name="Babiker R."/>
            <person name="Drula E."/>
            <person name="Ayuso-Fernandez I."/>
            <person name="Pacheco R."/>
            <person name="Padilla G."/>
            <person name="Ferreira P."/>
            <person name="Barriuso J."/>
            <person name="Kellner H."/>
            <person name="Castanera R."/>
            <person name="Alfaro M."/>
            <person name="Ramirez L."/>
            <person name="Pisabarro A.G."/>
            <person name="Kuo A."/>
            <person name="Tritt A."/>
            <person name="Lipzen A."/>
            <person name="He G."/>
            <person name="Yan M."/>
            <person name="Ng V."/>
            <person name="Cullen D."/>
            <person name="Martin F."/>
            <person name="Rosso M.-N."/>
            <person name="Henrissat B."/>
            <person name="Hibbett D."/>
            <person name="Martinez A.T."/>
            <person name="Grigoriev I.V."/>
        </authorList>
    </citation>
    <scope>NUCLEOTIDE SEQUENCE</scope>
    <source>
        <strain evidence="7">CBS 247.69</strain>
    </source>
</reference>
<keyword evidence="8" id="KW-1185">Reference proteome</keyword>
<comment type="caution">
    <text evidence="7">The sequence shown here is derived from an EMBL/GenBank/DDBJ whole genome shotgun (WGS) entry which is preliminary data.</text>
</comment>
<evidence type="ECO:0000256" key="6">
    <source>
        <dbReference type="SAM" id="Phobius"/>
    </source>
</evidence>
<dbReference type="Pfam" id="PF01940">
    <property type="entry name" value="DUF92"/>
    <property type="match status" value="1"/>
</dbReference>
<evidence type="ECO:0000256" key="3">
    <source>
        <dbReference type="ARBA" id="ARBA00022692"/>
    </source>
</evidence>
<gene>
    <name evidence="7" type="ORF">BDZ94DRAFT_129311</name>
</gene>
<evidence type="ECO:0000256" key="4">
    <source>
        <dbReference type="ARBA" id="ARBA00022989"/>
    </source>
</evidence>
<name>A0A9P6CLV5_9AGAR</name>
<keyword evidence="4 6" id="KW-1133">Transmembrane helix</keyword>
<proteinExistence type="inferred from homology"/>
<protein>
    <submittedName>
        <fullName evidence="7">Integral membrane protein DUF92-domain-containing protein</fullName>
    </submittedName>
</protein>
<keyword evidence="3 6" id="KW-0812">Transmembrane</keyword>
<dbReference type="EMBL" id="MU150240">
    <property type="protein sequence ID" value="KAF9466690.1"/>
    <property type="molecule type" value="Genomic_DNA"/>
</dbReference>
<evidence type="ECO:0000313" key="8">
    <source>
        <dbReference type="Proteomes" id="UP000807353"/>
    </source>
</evidence>
<accession>A0A9P6CLV5</accession>
<comment type="subcellular location">
    <subcellularLocation>
        <location evidence="1">Membrane</location>
        <topology evidence="1">Multi-pass membrane protein</topology>
    </subcellularLocation>
</comment>
<evidence type="ECO:0000256" key="2">
    <source>
        <dbReference type="ARBA" id="ARBA00009012"/>
    </source>
</evidence>
<evidence type="ECO:0000313" key="7">
    <source>
        <dbReference type="EMBL" id="KAF9466690.1"/>
    </source>
</evidence>
<feature type="transmembrane region" description="Helical" evidence="6">
    <location>
        <begin position="37"/>
        <end position="61"/>
    </location>
</feature>
<evidence type="ECO:0000256" key="1">
    <source>
        <dbReference type="ARBA" id="ARBA00004141"/>
    </source>
</evidence>
<organism evidence="7 8">
    <name type="scientific">Collybia nuda</name>
    <dbReference type="NCBI Taxonomy" id="64659"/>
    <lineage>
        <taxon>Eukaryota</taxon>
        <taxon>Fungi</taxon>
        <taxon>Dikarya</taxon>
        <taxon>Basidiomycota</taxon>
        <taxon>Agaricomycotina</taxon>
        <taxon>Agaricomycetes</taxon>
        <taxon>Agaricomycetidae</taxon>
        <taxon>Agaricales</taxon>
        <taxon>Tricholomatineae</taxon>
        <taxon>Clitocybaceae</taxon>
        <taxon>Collybia</taxon>
    </lineage>
</organism>
<comment type="similarity">
    <text evidence="2">Belongs to the TMEM19 family.</text>
</comment>